<comment type="caution">
    <text evidence="2">The sequence shown here is derived from an EMBL/GenBank/DDBJ whole genome shotgun (WGS) entry which is preliminary data.</text>
</comment>
<sequence>MADTDPQPGKMNIRAKKAGIALQIQKKMEEGYDREEGLGTPSRIVEWLNQILPAVHRPCPDTKWRTIHFYLKDGVALCRLINILRQAVGMSAVKFSKNAATPFVAMENIESFNRAAHEYGLPETDLFQSVDLYEGHRGPLLNVINCLNRLGTVANDKGFSPRYNPPEPPKNCY</sequence>
<dbReference type="AlphaFoldDB" id="A0AAD9NIP9"/>
<protein>
    <recommendedName>
        <fullName evidence="1">Calponin-homology (CH) domain-containing protein</fullName>
    </recommendedName>
</protein>
<organism evidence="2 3">
    <name type="scientific">Ridgeia piscesae</name>
    <name type="common">Tubeworm</name>
    <dbReference type="NCBI Taxonomy" id="27915"/>
    <lineage>
        <taxon>Eukaryota</taxon>
        <taxon>Metazoa</taxon>
        <taxon>Spiralia</taxon>
        <taxon>Lophotrochozoa</taxon>
        <taxon>Annelida</taxon>
        <taxon>Polychaeta</taxon>
        <taxon>Sedentaria</taxon>
        <taxon>Canalipalpata</taxon>
        <taxon>Sabellida</taxon>
        <taxon>Siboglinidae</taxon>
        <taxon>Ridgeia</taxon>
    </lineage>
</organism>
<dbReference type="InterPro" id="IPR036872">
    <property type="entry name" value="CH_dom_sf"/>
</dbReference>
<dbReference type="SUPFAM" id="SSF47576">
    <property type="entry name" value="Calponin-homology domain, CH-domain"/>
    <property type="match status" value="1"/>
</dbReference>
<dbReference type="GO" id="GO:0051015">
    <property type="term" value="F:actin filament binding"/>
    <property type="evidence" value="ECO:0007669"/>
    <property type="project" value="TreeGrafter"/>
</dbReference>
<dbReference type="PANTHER" id="PTHR47385">
    <property type="entry name" value="CALPONIN"/>
    <property type="match status" value="1"/>
</dbReference>
<dbReference type="SMART" id="SM00033">
    <property type="entry name" value="CH"/>
    <property type="match status" value="1"/>
</dbReference>
<name>A0AAD9NIP9_RIDPI</name>
<evidence type="ECO:0000313" key="3">
    <source>
        <dbReference type="Proteomes" id="UP001209878"/>
    </source>
</evidence>
<dbReference type="Pfam" id="PF00307">
    <property type="entry name" value="CH"/>
    <property type="match status" value="1"/>
</dbReference>
<reference evidence="2" key="1">
    <citation type="journal article" date="2023" name="Mol. Biol. Evol.">
        <title>Third-Generation Sequencing Reveals the Adaptive Role of the Epigenome in Three Deep-Sea Polychaetes.</title>
        <authorList>
            <person name="Perez M."/>
            <person name="Aroh O."/>
            <person name="Sun Y."/>
            <person name="Lan Y."/>
            <person name="Juniper S.K."/>
            <person name="Young C.R."/>
            <person name="Angers B."/>
            <person name="Qian P.Y."/>
        </authorList>
    </citation>
    <scope>NUCLEOTIDE SEQUENCE</scope>
    <source>
        <strain evidence="2">R07B-5</strain>
    </source>
</reference>
<dbReference type="InterPro" id="IPR003096">
    <property type="entry name" value="SM22_calponin"/>
</dbReference>
<dbReference type="InterPro" id="IPR001715">
    <property type="entry name" value="CH_dom"/>
</dbReference>
<dbReference type="GO" id="GO:0007015">
    <property type="term" value="P:actin filament organization"/>
    <property type="evidence" value="ECO:0007669"/>
    <property type="project" value="TreeGrafter"/>
</dbReference>
<dbReference type="EMBL" id="JAODUO010001028">
    <property type="protein sequence ID" value="KAK2171772.1"/>
    <property type="molecule type" value="Genomic_DNA"/>
</dbReference>
<dbReference type="InterPro" id="IPR050606">
    <property type="entry name" value="Calponin-like"/>
</dbReference>
<dbReference type="Proteomes" id="UP001209878">
    <property type="component" value="Unassembled WGS sequence"/>
</dbReference>
<dbReference type="PANTHER" id="PTHR47385:SF24">
    <property type="entry name" value="MUSCLE-SPECIFIC PROTEIN 20"/>
    <property type="match status" value="1"/>
</dbReference>
<dbReference type="Gene3D" id="1.10.418.10">
    <property type="entry name" value="Calponin-like domain"/>
    <property type="match status" value="1"/>
</dbReference>
<dbReference type="GO" id="GO:0015629">
    <property type="term" value="C:actin cytoskeleton"/>
    <property type="evidence" value="ECO:0007669"/>
    <property type="project" value="TreeGrafter"/>
</dbReference>
<accession>A0AAD9NIP9</accession>
<dbReference type="PRINTS" id="PR00888">
    <property type="entry name" value="SM22CALPONIN"/>
</dbReference>
<feature type="domain" description="Calponin-homology (CH)" evidence="1">
    <location>
        <begin position="38"/>
        <end position="154"/>
    </location>
</feature>
<dbReference type="PROSITE" id="PS50021">
    <property type="entry name" value="CH"/>
    <property type="match status" value="1"/>
</dbReference>
<keyword evidence="3" id="KW-1185">Reference proteome</keyword>
<proteinExistence type="predicted"/>
<evidence type="ECO:0000259" key="1">
    <source>
        <dbReference type="PROSITE" id="PS50021"/>
    </source>
</evidence>
<evidence type="ECO:0000313" key="2">
    <source>
        <dbReference type="EMBL" id="KAK2171772.1"/>
    </source>
</evidence>
<gene>
    <name evidence="2" type="ORF">NP493_1024g00007</name>
</gene>